<comment type="cofactor">
    <cofactor evidence="1">
        <name>FAD</name>
        <dbReference type="ChEBI" id="CHEBI:57692"/>
    </cofactor>
</comment>
<comment type="similarity">
    <text evidence="2">Belongs to the NADH dehydrogenase family.</text>
</comment>
<dbReference type="EMBL" id="JAVDXT010000001">
    <property type="protein sequence ID" value="MDR7375428.1"/>
    <property type="molecule type" value="Genomic_DNA"/>
</dbReference>
<evidence type="ECO:0000313" key="8">
    <source>
        <dbReference type="Proteomes" id="UP001180487"/>
    </source>
</evidence>
<keyword evidence="8" id="KW-1185">Reference proteome</keyword>
<sequence length="406" mass="42716">MQHPTPQRILVIGAGFAGMWSALAAARRIALEASPNRPVEVALIAPQPVLTIRPRLYEAAPAGMAVSLRDLFDATGVRFIPGSVRAIRTDTDEVDLIDGNGHSSTVHYDRLVLAAGSSLFRPDIPGLREHAFSVDEGNDAADLETHLHALTNEPSSMARNTVIVAGGGFTGLEIATELPTRLRVILGESATIRVIIVERADTIGPDLGPGPRPEILQALADLGIECHLGSAVASIDAGGLTTVNGERIEGATVIWTAGVRASELTQQIPAERDASGRLRVDHDLRIPTARKVFVAGDAAVAPTDNQGNHTLMSCQHAIPSGKSAGDNAAADLLALATTPYSQPDYVTCLDLGGYGAVVTKGWDRKIWLTGAEAKQMKVMINSKLIYPPVGREAAFAAANPAQALAL</sequence>
<evidence type="ECO:0000259" key="6">
    <source>
        <dbReference type="Pfam" id="PF07992"/>
    </source>
</evidence>
<dbReference type="PRINTS" id="PR00368">
    <property type="entry name" value="FADPNR"/>
</dbReference>
<comment type="caution">
    <text evidence="7">The sequence shown here is derived from an EMBL/GenBank/DDBJ whole genome shotgun (WGS) entry which is preliminary data.</text>
</comment>
<keyword evidence="5" id="KW-0560">Oxidoreductase</keyword>
<keyword evidence="3" id="KW-0285">Flavoprotein</keyword>
<dbReference type="InterPro" id="IPR036188">
    <property type="entry name" value="FAD/NAD-bd_sf"/>
</dbReference>
<reference evidence="7 8" key="1">
    <citation type="submission" date="2023-07" db="EMBL/GenBank/DDBJ databases">
        <title>Sorghum-associated microbial communities from plants grown in Nebraska, USA.</title>
        <authorList>
            <person name="Schachtman D."/>
        </authorList>
    </citation>
    <scope>NUCLEOTIDE SEQUENCE [LARGE SCALE GENOMIC DNA]</scope>
    <source>
        <strain evidence="7 8">BE313</strain>
    </source>
</reference>
<accession>A0ABU2C270</accession>
<dbReference type="PANTHER" id="PTHR42913:SF3">
    <property type="entry name" value="64 KDA MITOCHONDRIAL NADH DEHYDROGENASE (EUROFUNG)"/>
    <property type="match status" value="1"/>
</dbReference>
<gene>
    <name evidence="7" type="ORF">J2X19_000086</name>
</gene>
<keyword evidence="4" id="KW-0274">FAD</keyword>
<feature type="domain" description="FAD/NAD(P)-binding" evidence="6">
    <location>
        <begin position="8"/>
        <end position="321"/>
    </location>
</feature>
<evidence type="ECO:0000256" key="3">
    <source>
        <dbReference type="ARBA" id="ARBA00022630"/>
    </source>
</evidence>
<dbReference type="Proteomes" id="UP001180487">
    <property type="component" value="Unassembled WGS sequence"/>
</dbReference>
<protein>
    <submittedName>
        <fullName evidence="7">NADH dehydrogenase</fullName>
    </submittedName>
</protein>
<name>A0ABU2C270_9BURK</name>
<dbReference type="InterPro" id="IPR023753">
    <property type="entry name" value="FAD/NAD-binding_dom"/>
</dbReference>
<evidence type="ECO:0000256" key="4">
    <source>
        <dbReference type="ARBA" id="ARBA00022827"/>
    </source>
</evidence>
<evidence type="ECO:0000313" key="7">
    <source>
        <dbReference type="EMBL" id="MDR7375428.1"/>
    </source>
</evidence>
<dbReference type="RefSeq" id="WP_310369647.1">
    <property type="nucleotide sequence ID" value="NZ_JAVDXT010000001.1"/>
</dbReference>
<evidence type="ECO:0000256" key="5">
    <source>
        <dbReference type="ARBA" id="ARBA00023002"/>
    </source>
</evidence>
<proteinExistence type="inferred from homology"/>
<dbReference type="Gene3D" id="3.50.50.100">
    <property type="match status" value="1"/>
</dbReference>
<dbReference type="InterPro" id="IPR051169">
    <property type="entry name" value="NADH-Q_oxidoreductase"/>
</dbReference>
<organism evidence="7 8">
    <name type="scientific">Rhodoferax ferrireducens</name>
    <dbReference type="NCBI Taxonomy" id="192843"/>
    <lineage>
        <taxon>Bacteria</taxon>
        <taxon>Pseudomonadati</taxon>
        <taxon>Pseudomonadota</taxon>
        <taxon>Betaproteobacteria</taxon>
        <taxon>Burkholderiales</taxon>
        <taxon>Comamonadaceae</taxon>
        <taxon>Rhodoferax</taxon>
    </lineage>
</organism>
<dbReference type="PANTHER" id="PTHR42913">
    <property type="entry name" value="APOPTOSIS-INDUCING FACTOR 1"/>
    <property type="match status" value="1"/>
</dbReference>
<dbReference type="PRINTS" id="PR00411">
    <property type="entry name" value="PNDRDTASEI"/>
</dbReference>
<dbReference type="Pfam" id="PF07992">
    <property type="entry name" value="Pyr_redox_2"/>
    <property type="match status" value="1"/>
</dbReference>
<evidence type="ECO:0000256" key="2">
    <source>
        <dbReference type="ARBA" id="ARBA00005272"/>
    </source>
</evidence>
<dbReference type="SUPFAM" id="SSF51905">
    <property type="entry name" value="FAD/NAD(P)-binding domain"/>
    <property type="match status" value="1"/>
</dbReference>
<evidence type="ECO:0000256" key="1">
    <source>
        <dbReference type="ARBA" id="ARBA00001974"/>
    </source>
</evidence>